<accession>A0A0F9BWS7</accession>
<dbReference type="AlphaFoldDB" id="A0A0F9BWS7"/>
<comment type="caution">
    <text evidence="1">The sequence shown here is derived from an EMBL/GenBank/DDBJ whole genome shotgun (WGS) entry which is preliminary data.</text>
</comment>
<reference evidence="1" key="1">
    <citation type="journal article" date="2015" name="Nature">
        <title>Complex archaea that bridge the gap between prokaryotes and eukaryotes.</title>
        <authorList>
            <person name="Spang A."/>
            <person name="Saw J.H."/>
            <person name="Jorgensen S.L."/>
            <person name="Zaremba-Niedzwiedzka K."/>
            <person name="Martijn J."/>
            <person name="Lind A.E."/>
            <person name="van Eijk R."/>
            <person name="Schleper C."/>
            <person name="Guy L."/>
            <person name="Ettema T.J."/>
        </authorList>
    </citation>
    <scope>NUCLEOTIDE SEQUENCE</scope>
</reference>
<evidence type="ECO:0000313" key="1">
    <source>
        <dbReference type="EMBL" id="KKL18342.1"/>
    </source>
</evidence>
<sequence length="55" mass="6409">MDEGVLYYKVSYIKVNDTQPISNKSIRKIIGKVNQEKIKEVLTTLDEILEKKLIK</sequence>
<proteinExistence type="predicted"/>
<protein>
    <submittedName>
        <fullName evidence="1">Uncharacterized protein</fullName>
    </submittedName>
</protein>
<name>A0A0F9BWS7_9ZZZZ</name>
<dbReference type="EMBL" id="LAZR01038907">
    <property type="protein sequence ID" value="KKL18342.1"/>
    <property type="molecule type" value="Genomic_DNA"/>
</dbReference>
<organism evidence="1">
    <name type="scientific">marine sediment metagenome</name>
    <dbReference type="NCBI Taxonomy" id="412755"/>
    <lineage>
        <taxon>unclassified sequences</taxon>
        <taxon>metagenomes</taxon>
        <taxon>ecological metagenomes</taxon>
    </lineage>
</organism>
<gene>
    <name evidence="1" type="ORF">LCGC14_2476490</name>
</gene>